<feature type="repeat" description="WD" evidence="1">
    <location>
        <begin position="45"/>
        <end position="81"/>
    </location>
</feature>
<organism evidence="3 4">
    <name type="scientific">Lymnaea stagnalis</name>
    <name type="common">Great pond snail</name>
    <name type="synonym">Helix stagnalis</name>
    <dbReference type="NCBI Taxonomy" id="6523"/>
    <lineage>
        <taxon>Eukaryota</taxon>
        <taxon>Metazoa</taxon>
        <taxon>Spiralia</taxon>
        <taxon>Lophotrochozoa</taxon>
        <taxon>Mollusca</taxon>
        <taxon>Gastropoda</taxon>
        <taxon>Heterobranchia</taxon>
        <taxon>Euthyneura</taxon>
        <taxon>Panpulmonata</taxon>
        <taxon>Hygrophila</taxon>
        <taxon>Lymnaeoidea</taxon>
        <taxon>Lymnaeidae</taxon>
        <taxon>Lymnaea</taxon>
    </lineage>
</organism>
<accession>A0AAV2IDD3</accession>
<dbReference type="GO" id="GO:0005634">
    <property type="term" value="C:nucleus"/>
    <property type="evidence" value="ECO:0007669"/>
    <property type="project" value="TreeGrafter"/>
</dbReference>
<dbReference type="SMART" id="SM00320">
    <property type="entry name" value="WD40"/>
    <property type="match status" value="5"/>
</dbReference>
<dbReference type="EMBL" id="CAXITT010000609">
    <property type="protein sequence ID" value="CAL1544239.1"/>
    <property type="molecule type" value="Genomic_DNA"/>
</dbReference>
<protein>
    <recommendedName>
        <fullName evidence="2">Gem-associated protein 5 first beta-propeller domain-containing protein</fullName>
    </recommendedName>
</protein>
<comment type="caution">
    <text evidence="3">The sequence shown here is derived from an EMBL/GenBank/DDBJ whole genome shotgun (WGS) entry which is preliminary data.</text>
</comment>
<sequence>CYAEHTEKISSVCLAPDSDHWICCSADEFSVKLWDIRSLVTIQMHNEHKGKIMCMTWSTCNSDLLLTADEKGTVVIWKLKTNFVKPFCLEKDMVCSIKASPHSGSQFAIGYRTGIALIIDIAKSYPVILQRLRGHEAEISSICWCPIKGENFLNGSGDADDGVLIATAGRKTIKIWSSTKGKEILSRKLPQSSTARYDPHDPAGKRLWMDIHWPRSMPHHLVSTSSGPQGDLYLLDIRKTSEQNLEKFIARHVSKHTKIIFNITCVGDKLCTFSMDRIITVWSLSLREALCSMCSFGGYVYCIKASPLDPGEWLGS</sequence>
<feature type="repeat" description="WD" evidence="1">
    <location>
        <begin position="2"/>
        <end position="44"/>
    </location>
</feature>
<dbReference type="InterPro" id="IPR056432">
    <property type="entry name" value="Beta-prop_GEMI5_1st"/>
</dbReference>
<gene>
    <name evidence="3" type="ORF">GSLYS_00017752001</name>
</gene>
<evidence type="ECO:0000313" key="4">
    <source>
        <dbReference type="Proteomes" id="UP001497497"/>
    </source>
</evidence>
<dbReference type="InterPro" id="IPR036322">
    <property type="entry name" value="WD40_repeat_dom_sf"/>
</dbReference>
<proteinExistence type="predicted"/>
<keyword evidence="1" id="KW-0853">WD repeat</keyword>
<dbReference type="GO" id="GO:0000387">
    <property type="term" value="P:spliceosomal snRNP assembly"/>
    <property type="evidence" value="ECO:0007669"/>
    <property type="project" value="TreeGrafter"/>
</dbReference>
<keyword evidence="4" id="KW-1185">Reference proteome</keyword>
<dbReference type="AlphaFoldDB" id="A0AAV2IDD3"/>
<evidence type="ECO:0000313" key="3">
    <source>
        <dbReference type="EMBL" id="CAL1544239.1"/>
    </source>
</evidence>
<evidence type="ECO:0000256" key="1">
    <source>
        <dbReference type="PROSITE-ProRule" id="PRU00221"/>
    </source>
</evidence>
<dbReference type="SUPFAM" id="SSF50978">
    <property type="entry name" value="WD40 repeat-like"/>
    <property type="match status" value="1"/>
</dbReference>
<dbReference type="InterPro" id="IPR052640">
    <property type="entry name" value="Gemin-5"/>
</dbReference>
<dbReference type="InterPro" id="IPR015943">
    <property type="entry name" value="WD40/YVTN_repeat-like_dom_sf"/>
</dbReference>
<dbReference type="Gene3D" id="2.130.10.10">
    <property type="entry name" value="YVTN repeat-like/Quinoprotein amine dehydrogenase"/>
    <property type="match status" value="1"/>
</dbReference>
<evidence type="ECO:0000259" key="2">
    <source>
        <dbReference type="Pfam" id="PF23770"/>
    </source>
</evidence>
<dbReference type="Proteomes" id="UP001497497">
    <property type="component" value="Unassembled WGS sequence"/>
</dbReference>
<dbReference type="PROSITE" id="PS50082">
    <property type="entry name" value="WD_REPEATS_2"/>
    <property type="match status" value="2"/>
</dbReference>
<name>A0AAV2IDD3_LYMST</name>
<dbReference type="GO" id="GO:0003730">
    <property type="term" value="F:mRNA 3'-UTR binding"/>
    <property type="evidence" value="ECO:0007669"/>
    <property type="project" value="TreeGrafter"/>
</dbReference>
<dbReference type="Pfam" id="PF23770">
    <property type="entry name" value="Beta-prop_RIG_1st"/>
    <property type="match status" value="1"/>
</dbReference>
<dbReference type="InterPro" id="IPR001680">
    <property type="entry name" value="WD40_rpt"/>
</dbReference>
<dbReference type="PANTHER" id="PTHR46362">
    <property type="entry name" value="GEM-ASSOCIATED PROTEIN 5"/>
    <property type="match status" value="1"/>
</dbReference>
<feature type="non-terminal residue" evidence="3">
    <location>
        <position position="1"/>
    </location>
</feature>
<dbReference type="GO" id="GO:0032797">
    <property type="term" value="C:SMN complex"/>
    <property type="evidence" value="ECO:0007669"/>
    <property type="project" value="TreeGrafter"/>
</dbReference>
<feature type="domain" description="Gem-associated protein 5 first beta-propeller" evidence="2">
    <location>
        <begin position="23"/>
        <end position="148"/>
    </location>
</feature>
<dbReference type="PANTHER" id="PTHR46362:SF1">
    <property type="entry name" value="GEM-ASSOCIATED PROTEIN 5"/>
    <property type="match status" value="1"/>
</dbReference>
<reference evidence="3 4" key="1">
    <citation type="submission" date="2024-04" db="EMBL/GenBank/DDBJ databases">
        <authorList>
            <consortium name="Genoscope - CEA"/>
            <person name="William W."/>
        </authorList>
    </citation>
    <scope>NUCLEOTIDE SEQUENCE [LARGE SCALE GENOMIC DNA]</scope>
</reference>